<dbReference type="CDD" id="cd03673">
    <property type="entry name" value="NUDIX_Ap6A_hydrolase"/>
    <property type="match status" value="1"/>
</dbReference>
<accession>A0A9D1QDR0</accession>
<keyword evidence="2 3" id="KW-0378">Hydrolase</keyword>
<comment type="similarity">
    <text evidence="3">Belongs to the Nudix hydrolase family.</text>
</comment>
<gene>
    <name evidence="5" type="ORF">H9888_08275</name>
</gene>
<sequence length="216" mass="23877">MSMRKVYYLDNVVAFGNPQEGAALSSAADVSWLVIDAKTLGDEAVAMLGLTNLQRIFETAKSVAFIAPTDEEADRLFARFAEAFVPVEAGGGLVTSPRGEVLMIYRNGRWDLPKGKLEPGEEIADCALREVQEECGVSGLTLGKLLTRTYHLYEMHGRWMLKRTTWFAMSHSGAGELVPQVEEGITDIRWIAGVNLRLYVDNTYATIREVFAAAKK</sequence>
<dbReference type="PROSITE" id="PS51462">
    <property type="entry name" value="NUDIX"/>
    <property type="match status" value="1"/>
</dbReference>
<evidence type="ECO:0000313" key="6">
    <source>
        <dbReference type="Proteomes" id="UP000823926"/>
    </source>
</evidence>
<evidence type="ECO:0000259" key="4">
    <source>
        <dbReference type="PROSITE" id="PS51462"/>
    </source>
</evidence>
<dbReference type="PROSITE" id="PS00893">
    <property type="entry name" value="NUDIX_BOX"/>
    <property type="match status" value="1"/>
</dbReference>
<name>A0A9D1QDR0_9BACT</name>
<organism evidence="5 6">
    <name type="scientific">Candidatus Rikenella faecigallinarum</name>
    <dbReference type="NCBI Taxonomy" id="2838745"/>
    <lineage>
        <taxon>Bacteria</taxon>
        <taxon>Pseudomonadati</taxon>
        <taxon>Bacteroidota</taxon>
        <taxon>Bacteroidia</taxon>
        <taxon>Bacteroidales</taxon>
        <taxon>Rikenellaceae</taxon>
        <taxon>Rikenella</taxon>
    </lineage>
</organism>
<dbReference type="Pfam" id="PF00293">
    <property type="entry name" value="NUDIX"/>
    <property type="match status" value="1"/>
</dbReference>
<dbReference type="Gene3D" id="3.90.79.10">
    <property type="entry name" value="Nucleoside Triphosphate Pyrophosphohydrolase"/>
    <property type="match status" value="1"/>
</dbReference>
<dbReference type="InterPro" id="IPR020084">
    <property type="entry name" value="NUDIX_hydrolase_CS"/>
</dbReference>
<dbReference type="PANTHER" id="PTHR43046:SF14">
    <property type="entry name" value="MUTT_NUDIX FAMILY PROTEIN"/>
    <property type="match status" value="1"/>
</dbReference>
<proteinExistence type="inferred from homology"/>
<feature type="domain" description="Nudix hydrolase" evidence="4">
    <location>
        <begin position="85"/>
        <end position="213"/>
    </location>
</feature>
<comment type="caution">
    <text evidence="5">The sequence shown here is derived from an EMBL/GenBank/DDBJ whole genome shotgun (WGS) entry which is preliminary data.</text>
</comment>
<dbReference type="InterPro" id="IPR000086">
    <property type="entry name" value="NUDIX_hydrolase_dom"/>
</dbReference>
<dbReference type="Proteomes" id="UP000823926">
    <property type="component" value="Unassembled WGS sequence"/>
</dbReference>
<dbReference type="AlphaFoldDB" id="A0A9D1QDR0"/>
<dbReference type="EMBL" id="DXHL01000037">
    <property type="protein sequence ID" value="HIW11470.1"/>
    <property type="molecule type" value="Genomic_DNA"/>
</dbReference>
<evidence type="ECO:0000313" key="5">
    <source>
        <dbReference type="EMBL" id="HIW11470.1"/>
    </source>
</evidence>
<reference evidence="5" key="1">
    <citation type="journal article" date="2021" name="PeerJ">
        <title>Extensive microbial diversity within the chicken gut microbiome revealed by metagenomics and culture.</title>
        <authorList>
            <person name="Gilroy R."/>
            <person name="Ravi A."/>
            <person name="Getino M."/>
            <person name="Pursley I."/>
            <person name="Horton D.L."/>
            <person name="Alikhan N.F."/>
            <person name="Baker D."/>
            <person name="Gharbi K."/>
            <person name="Hall N."/>
            <person name="Watson M."/>
            <person name="Adriaenssens E.M."/>
            <person name="Foster-Nyarko E."/>
            <person name="Jarju S."/>
            <person name="Secka A."/>
            <person name="Antonio M."/>
            <person name="Oren A."/>
            <person name="Chaudhuri R.R."/>
            <person name="La Ragione R."/>
            <person name="Hildebrand F."/>
            <person name="Pallen M.J."/>
        </authorList>
    </citation>
    <scope>NUCLEOTIDE SEQUENCE</scope>
    <source>
        <strain evidence="5">ChiBcec15-1070</strain>
    </source>
</reference>
<dbReference type="SUPFAM" id="SSF55811">
    <property type="entry name" value="Nudix"/>
    <property type="match status" value="1"/>
</dbReference>
<protein>
    <submittedName>
        <fullName evidence="5">NUDIX domain-containing protein</fullName>
    </submittedName>
</protein>
<comment type="cofactor">
    <cofactor evidence="1">
        <name>Mg(2+)</name>
        <dbReference type="ChEBI" id="CHEBI:18420"/>
    </cofactor>
</comment>
<evidence type="ECO:0000256" key="2">
    <source>
        <dbReference type="ARBA" id="ARBA00022801"/>
    </source>
</evidence>
<dbReference type="PRINTS" id="PR00502">
    <property type="entry name" value="NUDIXFAMILY"/>
</dbReference>
<reference evidence="5" key="2">
    <citation type="submission" date="2021-04" db="EMBL/GenBank/DDBJ databases">
        <authorList>
            <person name="Gilroy R."/>
        </authorList>
    </citation>
    <scope>NUCLEOTIDE SEQUENCE</scope>
    <source>
        <strain evidence="5">ChiBcec15-1070</strain>
    </source>
</reference>
<evidence type="ECO:0000256" key="3">
    <source>
        <dbReference type="RuleBase" id="RU003476"/>
    </source>
</evidence>
<evidence type="ECO:0000256" key="1">
    <source>
        <dbReference type="ARBA" id="ARBA00001946"/>
    </source>
</evidence>
<dbReference type="GO" id="GO:0016787">
    <property type="term" value="F:hydrolase activity"/>
    <property type="evidence" value="ECO:0007669"/>
    <property type="project" value="UniProtKB-KW"/>
</dbReference>
<dbReference type="InterPro" id="IPR015797">
    <property type="entry name" value="NUDIX_hydrolase-like_dom_sf"/>
</dbReference>
<dbReference type="InterPro" id="IPR020476">
    <property type="entry name" value="Nudix_hydrolase"/>
</dbReference>
<dbReference type="PANTHER" id="PTHR43046">
    <property type="entry name" value="GDP-MANNOSE MANNOSYL HYDROLASE"/>
    <property type="match status" value="1"/>
</dbReference>